<keyword evidence="1" id="KW-0732">Signal</keyword>
<dbReference type="STRING" id="1513793.SAMN06296036_108109"/>
<proteinExistence type="predicted"/>
<dbReference type="RefSeq" id="WP_132318928.1">
    <property type="nucleotide sequence ID" value="NZ_FWZT01000008.1"/>
</dbReference>
<evidence type="ECO:0000256" key="1">
    <source>
        <dbReference type="SAM" id="SignalP"/>
    </source>
</evidence>
<gene>
    <name evidence="2" type="ORF">SAMN06296036_108109</name>
</gene>
<reference evidence="3" key="1">
    <citation type="submission" date="2017-04" db="EMBL/GenBank/DDBJ databases">
        <authorList>
            <person name="Varghese N."/>
            <person name="Submissions S."/>
        </authorList>
    </citation>
    <scope>NUCLEOTIDE SEQUENCE [LARGE SCALE GENOMIC DNA]</scope>
    <source>
        <strain evidence="3">RKEM611</strain>
    </source>
</reference>
<organism evidence="2 3">
    <name type="scientific">Pseudobacteriovorax antillogorgiicola</name>
    <dbReference type="NCBI Taxonomy" id="1513793"/>
    <lineage>
        <taxon>Bacteria</taxon>
        <taxon>Pseudomonadati</taxon>
        <taxon>Bdellovibrionota</taxon>
        <taxon>Oligoflexia</taxon>
        <taxon>Oligoflexales</taxon>
        <taxon>Pseudobacteriovoracaceae</taxon>
        <taxon>Pseudobacteriovorax</taxon>
    </lineage>
</organism>
<dbReference type="EMBL" id="FWZT01000008">
    <property type="protein sequence ID" value="SMF26066.1"/>
    <property type="molecule type" value="Genomic_DNA"/>
</dbReference>
<feature type="signal peptide" evidence="1">
    <location>
        <begin position="1"/>
        <end position="19"/>
    </location>
</feature>
<dbReference type="Proteomes" id="UP000192907">
    <property type="component" value="Unassembled WGS sequence"/>
</dbReference>
<evidence type="ECO:0000313" key="2">
    <source>
        <dbReference type="EMBL" id="SMF26066.1"/>
    </source>
</evidence>
<feature type="chain" id="PRO_5012915656" description="Outer membrane protein beta-barrel domain-containing protein" evidence="1">
    <location>
        <begin position="20"/>
        <end position="169"/>
    </location>
</feature>
<keyword evidence="3" id="KW-1185">Reference proteome</keyword>
<sequence length="169" mass="17764">MFVVRRFFLLLCLSTPAQAMHLGVGFASHTSGRMVPSFNGGFGLGSSLLVSGTSSGVATKAYYSNQYSLSFLYRFDFGKHWFGQLKGGMGVGATYGTKAVAANPDADEQDGVESEEQGDVDSGLGPAFRIAFNPFSGFYIGLDYVLAIGPGAIGNGWGDVGMFALGLEI</sequence>
<protein>
    <recommendedName>
        <fullName evidence="4">Outer membrane protein beta-barrel domain-containing protein</fullName>
    </recommendedName>
</protein>
<dbReference type="AlphaFoldDB" id="A0A1Y6BT94"/>
<evidence type="ECO:0008006" key="4">
    <source>
        <dbReference type="Google" id="ProtNLM"/>
    </source>
</evidence>
<accession>A0A1Y6BT94</accession>
<name>A0A1Y6BT94_9BACT</name>
<evidence type="ECO:0000313" key="3">
    <source>
        <dbReference type="Proteomes" id="UP000192907"/>
    </source>
</evidence>